<dbReference type="PRINTS" id="PR00081">
    <property type="entry name" value="GDHRDH"/>
</dbReference>
<dbReference type="HOGENOM" id="CLU_010194_1_2_6"/>
<comment type="similarity">
    <text evidence="1">Belongs to the short-chain dehydrogenases/reductases (SDR) family.</text>
</comment>
<dbReference type="InterPro" id="IPR057326">
    <property type="entry name" value="KR_dom"/>
</dbReference>
<name>Q65QK8_MANSM</name>
<evidence type="ECO:0000313" key="3">
    <source>
        <dbReference type="EMBL" id="AAU38752.1"/>
    </source>
</evidence>
<dbReference type="STRING" id="221988.MS2145"/>
<evidence type="ECO:0000256" key="1">
    <source>
        <dbReference type="ARBA" id="ARBA00006484"/>
    </source>
</evidence>
<dbReference type="PROSITE" id="PS00061">
    <property type="entry name" value="ADH_SHORT"/>
    <property type="match status" value="1"/>
</dbReference>
<gene>
    <name evidence="3" type="primary">fabG</name>
    <name evidence="3" type="ordered locus">MS2145</name>
</gene>
<evidence type="ECO:0000313" key="4">
    <source>
        <dbReference type="Proteomes" id="UP000000607"/>
    </source>
</evidence>
<dbReference type="RefSeq" id="WP_011201299.1">
    <property type="nucleotide sequence ID" value="NC_006300.1"/>
</dbReference>
<dbReference type="eggNOG" id="COG1028">
    <property type="taxonomic scope" value="Bacteria"/>
</dbReference>
<dbReference type="NCBIfam" id="NF005559">
    <property type="entry name" value="PRK07231.1"/>
    <property type="match status" value="1"/>
</dbReference>
<sequence>MQRFEQKTALVTGAGTGIGQAIAVRLAQEGAKVLVVGRTEKTLQETTALHPNIAYAVADIEKDDDVQKIVQQLNQKYGGLDILINNAGWAPVTPISQVKIEEYDKVFGINVRALVNLTLQCLPMLKARKGNIINMSSAICRNHLPNMSMYAGTKAAVEIFTKIWAKELGADGVRVNSISVGPIETPIYDKTDLSNDGIQDHIDRIRKTIPLGAFGKSEDVANVTAFLASDEARFITGSDYSVDGGFGA</sequence>
<dbReference type="Pfam" id="PF13561">
    <property type="entry name" value="adh_short_C2"/>
    <property type="match status" value="1"/>
</dbReference>
<proteinExistence type="inferred from homology"/>
<dbReference type="InterPro" id="IPR002347">
    <property type="entry name" value="SDR_fam"/>
</dbReference>
<dbReference type="CDD" id="cd05233">
    <property type="entry name" value="SDR_c"/>
    <property type="match status" value="1"/>
</dbReference>
<dbReference type="PANTHER" id="PTHR43975">
    <property type="entry name" value="ZGC:101858"/>
    <property type="match status" value="1"/>
</dbReference>
<evidence type="ECO:0000259" key="2">
    <source>
        <dbReference type="SMART" id="SM00822"/>
    </source>
</evidence>
<dbReference type="SMART" id="SM00822">
    <property type="entry name" value="PKS_KR"/>
    <property type="match status" value="1"/>
</dbReference>
<accession>Q65QK8</accession>
<feature type="domain" description="Ketoreductase" evidence="2">
    <location>
        <begin position="7"/>
        <end position="186"/>
    </location>
</feature>
<dbReference type="Proteomes" id="UP000000607">
    <property type="component" value="Chromosome"/>
</dbReference>
<dbReference type="EMBL" id="AE016827">
    <property type="protein sequence ID" value="AAU38752.1"/>
    <property type="molecule type" value="Genomic_DNA"/>
</dbReference>
<organism evidence="3 4">
    <name type="scientific">Mannheimia succiniciproducens (strain KCTC 0769BP / MBEL55E)</name>
    <dbReference type="NCBI Taxonomy" id="221988"/>
    <lineage>
        <taxon>Bacteria</taxon>
        <taxon>Pseudomonadati</taxon>
        <taxon>Pseudomonadota</taxon>
        <taxon>Gammaproteobacteria</taxon>
        <taxon>Pasteurellales</taxon>
        <taxon>Pasteurellaceae</taxon>
        <taxon>Basfia</taxon>
    </lineage>
</organism>
<reference evidence="3 4" key="1">
    <citation type="journal article" date="2004" name="Nat. Biotechnol.">
        <title>The genome sequence of the capnophilic rumen bacterium Mannheimia succiniciproducens.</title>
        <authorList>
            <person name="Hong S.H."/>
            <person name="Kim J.S."/>
            <person name="Lee S.Y."/>
            <person name="In Y.H."/>
            <person name="Choi S.S."/>
            <person name="Rih J.-K."/>
            <person name="Kim C.H."/>
            <person name="Jeong H."/>
            <person name="Hur C.G."/>
            <person name="Kim J.J."/>
        </authorList>
    </citation>
    <scope>NUCLEOTIDE SEQUENCE [LARGE SCALE GENOMIC DNA]</scope>
    <source>
        <strain evidence="4">KCTC 0769BP / MBEL55E</strain>
    </source>
</reference>
<dbReference type="PRINTS" id="PR00080">
    <property type="entry name" value="SDRFAMILY"/>
</dbReference>
<dbReference type="OrthoDB" id="9786435at2"/>
<dbReference type="InterPro" id="IPR036291">
    <property type="entry name" value="NAD(P)-bd_dom_sf"/>
</dbReference>
<dbReference type="Gene3D" id="3.40.50.720">
    <property type="entry name" value="NAD(P)-binding Rossmann-like Domain"/>
    <property type="match status" value="1"/>
</dbReference>
<dbReference type="KEGG" id="msu:MS2145"/>
<protein>
    <submittedName>
        <fullName evidence="3">FabG protein</fullName>
    </submittedName>
</protein>
<keyword evidence="4" id="KW-1185">Reference proteome</keyword>
<dbReference type="InterPro" id="IPR020904">
    <property type="entry name" value="Sc_DH/Rdtase_CS"/>
</dbReference>
<dbReference type="FunFam" id="3.40.50.720:FF:000084">
    <property type="entry name" value="Short-chain dehydrogenase reductase"/>
    <property type="match status" value="1"/>
</dbReference>
<dbReference type="AlphaFoldDB" id="Q65QK8"/>
<dbReference type="PANTHER" id="PTHR43975:SF2">
    <property type="entry name" value="EG:BACR7A4.14 PROTEIN-RELATED"/>
    <property type="match status" value="1"/>
</dbReference>
<dbReference type="SUPFAM" id="SSF51735">
    <property type="entry name" value="NAD(P)-binding Rossmann-fold domains"/>
    <property type="match status" value="1"/>
</dbReference>